<proteinExistence type="predicted"/>
<feature type="region of interest" description="Disordered" evidence="1">
    <location>
        <begin position="67"/>
        <end position="97"/>
    </location>
</feature>
<reference evidence="2" key="1">
    <citation type="journal article" date="2015" name="Front. Microbiol.">
        <title>Combining genomic sequencing methods to explore viral diversity and reveal potential virus-host interactions.</title>
        <authorList>
            <person name="Chow C.E."/>
            <person name="Winget D.M."/>
            <person name="White R.A.III."/>
            <person name="Hallam S.J."/>
            <person name="Suttle C.A."/>
        </authorList>
    </citation>
    <scope>NUCLEOTIDE SEQUENCE</scope>
    <source>
        <strain evidence="2">Oxic1_6</strain>
    </source>
</reference>
<reference evidence="2" key="2">
    <citation type="submission" date="2015-03" db="EMBL/GenBank/DDBJ databases">
        <authorList>
            <person name="Chow C.-E.T."/>
            <person name="Winget D.M."/>
            <person name="White R.A.III."/>
            <person name="Hallam S.J."/>
            <person name="Suttle C.A."/>
        </authorList>
    </citation>
    <scope>NUCLEOTIDE SEQUENCE</scope>
    <source>
        <strain evidence="2">Oxic1_6</strain>
    </source>
</reference>
<feature type="region of interest" description="Disordered" evidence="1">
    <location>
        <begin position="1"/>
        <end position="28"/>
    </location>
</feature>
<accession>A0A0F7L651</accession>
<evidence type="ECO:0000313" key="2">
    <source>
        <dbReference type="EMBL" id="AKH48044.1"/>
    </source>
</evidence>
<organism evidence="2">
    <name type="scientific">uncultured marine virus</name>
    <dbReference type="NCBI Taxonomy" id="186617"/>
    <lineage>
        <taxon>Viruses</taxon>
        <taxon>environmental samples</taxon>
    </lineage>
</organism>
<dbReference type="EMBL" id="KR029601">
    <property type="protein sequence ID" value="AKH48044.1"/>
    <property type="molecule type" value="Genomic_DNA"/>
</dbReference>
<name>A0A0F7L651_9VIRU</name>
<evidence type="ECO:0000256" key="1">
    <source>
        <dbReference type="SAM" id="MobiDB-lite"/>
    </source>
</evidence>
<sequence length="97" mass="10591">MTMAHSAGLHAFGSYSPTSKSTPLRRRPVKAVRICRRSVMPVRRATIVCDSRCLVVVSDQPHEARRTASATLSSDGESLARHKAGRMSRWTGIARSG</sequence>
<protein>
    <submittedName>
        <fullName evidence="2">Uncharacterized protein</fullName>
    </submittedName>
</protein>